<dbReference type="InterPro" id="IPR011009">
    <property type="entry name" value="Kinase-like_dom_sf"/>
</dbReference>
<reference evidence="9" key="1">
    <citation type="submission" date="2023-04" db="EMBL/GenBank/DDBJ databases">
        <authorList>
            <person name="Vijverberg K."/>
            <person name="Xiong W."/>
            <person name="Schranz E."/>
        </authorList>
    </citation>
    <scope>NUCLEOTIDE SEQUENCE</scope>
</reference>
<dbReference type="InterPro" id="IPR000719">
    <property type="entry name" value="Prot_kinase_dom"/>
</dbReference>
<evidence type="ECO:0000313" key="9">
    <source>
        <dbReference type="EMBL" id="CAI9293948.1"/>
    </source>
</evidence>
<evidence type="ECO:0000256" key="3">
    <source>
        <dbReference type="ARBA" id="ARBA00022741"/>
    </source>
</evidence>
<accession>A0AA35ZJU2</accession>
<proteinExistence type="inferred from homology"/>
<dbReference type="Gene3D" id="3.30.200.20">
    <property type="entry name" value="Phosphorylase Kinase, domain 1"/>
    <property type="match status" value="1"/>
</dbReference>
<sequence>MSDASINRLKALLQLGEQTCQRFTLSEIQMATNNFDETLVIGRGGFGNVYKSRIKIGLVREVAVKRLHSMFTQGAHEFEAEVKVLSKLRHGNLVSLVGYCNEGNEMLLAYEFMPNGTLKDHLHKTDSKLSWLRRLKICIGAARGLDYLHTRTSTQNGVIHRDVKASNIFVGCKLCS</sequence>
<evidence type="ECO:0000259" key="8">
    <source>
        <dbReference type="PROSITE" id="PS50011"/>
    </source>
</evidence>
<dbReference type="AlphaFoldDB" id="A0AA35ZJU2"/>
<dbReference type="Pfam" id="PF07714">
    <property type="entry name" value="PK_Tyr_Ser-Thr"/>
    <property type="match status" value="1"/>
</dbReference>
<feature type="domain" description="Protein kinase" evidence="8">
    <location>
        <begin position="35"/>
        <end position="176"/>
    </location>
</feature>
<dbReference type="GO" id="GO:0005886">
    <property type="term" value="C:plasma membrane"/>
    <property type="evidence" value="ECO:0007669"/>
    <property type="project" value="TreeGrafter"/>
</dbReference>
<dbReference type="GO" id="GO:0005524">
    <property type="term" value="F:ATP binding"/>
    <property type="evidence" value="ECO:0007669"/>
    <property type="project" value="UniProtKB-UniRule"/>
</dbReference>
<keyword evidence="10" id="KW-1185">Reference proteome</keyword>
<dbReference type="Gene3D" id="1.10.510.10">
    <property type="entry name" value="Transferase(Phosphotransferase) domain 1"/>
    <property type="match status" value="1"/>
</dbReference>
<evidence type="ECO:0000256" key="2">
    <source>
        <dbReference type="ARBA" id="ARBA00022679"/>
    </source>
</evidence>
<dbReference type="InterPro" id="IPR045272">
    <property type="entry name" value="ANXUR1/2-like"/>
</dbReference>
<evidence type="ECO:0000256" key="1">
    <source>
        <dbReference type="ARBA" id="ARBA00022527"/>
    </source>
</evidence>
<dbReference type="EMBL" id="OX465083">
    <property type="protein sequence ID" value="CAI9293948.1"/>
    <property type="molecule type" value="Genomic_DNA"/>
</dbReference>
<name>A0AA35ZJU2_LACSI</name>
<evidence type="ECO:0000256" key="5">
    <source>
        <dbReference type="ARBA" id="ARBA00022840"/>
    </source>
</evidence>
<dbReference type="Proteomes" id="UP001177003">
    <property type="component" value="Chromosome 7"/>
</dbReference>
<dbReference type="InterPro" id="IPR008271">
    <property type="entry name" value="Ser/Thr_kinase_AS"/>
</dbReference>
<protein>
    <recommendedName>
        <fullName evidence="8">Protein kinase domain-containing protein</fullName>
    </recommendedName>
</protein>
<dbReference type="InterPro" id="IPR001245">
    <property type="entry name" value="Ser-Thr/Tyr_kinase_cat_dom"/>
</dbReference>
<keyword evidence="2" id="KW-0808">Transferase</keyword>
<dbReference type="GO" id="GO:0004674">
    <property type="term" value="F:protein serine/threonine kinase activity"/>
    <property type="evidence" value="ECO:0007669"/>
    <property type="project" value="UniProtKB-KW"/>
</dbReference>
<evidence type="ECO:0000256" key="6">
    <source>
        <dbReference type="PROSITE-ProRule" id="PRU10141"/>
    </source>
</evidence>
<organism evidence="9 10">
    <name type="scientific">Lactuca saligna</name>
    <name type="common">Willowleaf lettuce</name>
    <dbReference type="NCBI Taxonomy" id="75948"/>
    <lineage>
        <taxon>Eukaryota</taxon>
        <taxon>Viridiplantae</taxon>
        <taxon>Streptophyta</taxon>
        <taxon>Embryophyta</taxon>
        <taxon>Tracheophyta</taxon>
        <taxon>Spermatophyta</taxon>
        <taxon>Magnoliopsida</taxon>
        <taxon>eudicotyledons</taxon>
        <taxon>Gunneridae</taxon>
        <taxon>Pentapetalae</taxon>
        <taxon>asterids</taxon>
        <taxon>campanulids</taxon>
        <taxon>Asterales</taxon>
        <taxon>Asteraceae</taxon>
        <taxon>Cichorioideae</taxon>
        <taxon>Cichorieae</taxon>
        <taxon>Lactucinae</taxon>
        <taxon>Lactuca</taxon>
    </lineage>
</organism>
<keyword evidence="5 6" id="KW-0067">ATP-binding</keyword>
<evidence type="ECO:0000256" key="4">
    <source>
        <dbReference type="ARBA" id="ARBA00022777"/>
    </source>
</evidence>
<dbReference type="GO" id="GO:0009506">
    <property type="term" value="C:plasmodesma"/>
    <property type="evidence" value="ECO:0007669"/>
    <property type="project" value="TreeGrafter"/>
</dbReference>
<keyword evidence="3 6" id="KW-0547">Nucleotide-binding</keyword>
<dbReference type="InterPro" id="IPR017441">
    <property type="entry name" value="Protein_kinase_ATP_BS"/>
</dbReference>
<dbReference type="PANTHER" id="PTHR27003:SF477">
    <property type="entry name" value="PROTEIN KINASE DOMAIN-CONTAINING PROTEIN"/>
    <property type="match status" value="1"/>
</dbReference>
<gene>
    <name evidence="9" type="ORF">LSALG_LOCUS32949</name>
</gene>
<feature type="binding site" evidence="6">
    <location>
        <position position="65"/>
    </location>
    <ligand>
        <name>ATP</name>
        <dbReference type="ChEBI" id="CHEBI:30616"/>
    </ligand>
</feature>
<comment type="similarity">
    <text evidence="7">Belongs to the protein kinase superfamily.</text>
</comment>
<evidence type="ECO:0000313" key="10">
    <source>
        <dbReference type="Proteomes" id="UP001177003"/>
    </source>
</evidence>
<dbReference type="PANTHER" id="PTHR27003">
    <property type="entry name" value="OS07G0166700 PROTEIN"/>
    <property type="match status" value="1"/>
</dbReference>
<evidence type="ECO:0000256" key="7">
    <source>
        <dbReference type="RuleBase" id="RU000304"/>
    </source>
</evidence>
<keyword evidence="1 7" id="KW-0723">Serine/threonine-protein kinase</keyword>
<dbReference type="PROSITE" id="PS50011">
    <property type="entry name" value="PROTEIN_KINASE_DOM"/>
    <property type="match status" value="1"/>
</dbReference>
<dbReference type="FunFam" id="3.30.200.20:FF:000039">
    <property type="entry name" value="receptor-like protein kinase FERONIA"/>
    <property type="match status" value="1"/>
</dbReference>
<dbReference type="SMART" id="SM00220">
    <property type="entry name" value="S_TKc"/>
    <property type="match status" value="1"/>
</dbReference>
<dbReference type="PROSITE" id="PS00107">
    <property type="entry name" value="PROTEIN_KINASE_ATP"/>
    <property type="match status" value="1"/>
</dbReference>
<dbReference type="SUPFAM" id="SSF56112">
    <property type="entry name" value="Protein kinase-like (PK-like)"/>
    <property type="match status" value="1"/>
</dbReference>
<dbReference type="PROSITE" id="PS00108">
    <property type="entry name" value="PROTEIN_KINASE_ST"/>
    <property type="match status" value="1"/>
</dbReference>
<keyword evidence="4" id="KW-0418">Kinase</keyword>
<dbReference type="GO" id="GO:0004714">
    <property type="term" value="F:transmembrane receptor protein tyrosine kinase activity"/>
    <property type="evidence" value="ECO:0007669"/>
    <property type="project" value="InterPro"/>
</dbReference>